<evidence type="ECO:0000259" key="11">
    <source>
        <dbReference type="PROSITE" id="PS50089"/>
    </source>
</evidence>
<dbReference type="InterPro" id="IPR017907">
    <property type="entry name" value="Znf_RING_CS"/>
</dbReference>
<dbReference type="PROSITE" id="PS50089">
    <property type="entry name" value="ZF_RING_2"/>
    <property type="match status" value="1"/>
</dbReference>
<keyword evidence="2" id="KW-0479">Metal-binding</keyword>
<dbReference type="Gene3D" id="3.30.40.10">
    <property type="entry name" value="Zinc/RING finger domain, C3HC4 (zinc finger)"/>
    <property type="match status" value="1"/>
</dbReference>
<dbReference type="InterPro" id="IPR038718">
    <property type="entry name" value="SNF2-like_sf"/>
</dbReference>
<evidence type="ECO:0000256" key="7">
    <source>
        <dbReference type="ARBA" id="ARBA00022833"/>
    </source>
</evidence>
<dbReference type="SUPFAM" id="SSF57850">
    <property type="entry name" value="RING/U-box"/>
    <property type="match status" value="1"/>
</dbReference>
<feature type="domain" description="Helicase ATP-binding" evidence="12">
    <location>
        <begin position="675"/>
        <end position="878"/>
    </location>
</feature>
<dbReference type="GO" id="GO:0005524">
    <property type="term" value="F:ATP binding"/>
    <property type="evidence" value="ECO:0007669"/>
    <property type="project" value="UniProtKB-KW"/>
</dbReference>
<dbReference type="InterPro" id="IPR014001">
    <property type="entry name" value="Helicase_ATP-bd"/>
</dbReference>
<keyword evidence="8" id="KW-0067">ATP-binding</keyword>
<dbReference type="Proteomes" id="UP000191144">
    <property type="component" value="Chromosome C"/>
</dbReference>
<dbReference type="Pfam" id="PF13445">
    <property type="entry name" value="zf-RING_UBOX"/>
    <property type="match status" value="1"/>
</dbReference>
<keyword evidence="3" id="KW-0547">Nucleotide-binding</keyword>
<keyword evidence="5" id="KW-0378">Hydrolase</keyword>
<dbReference type="CDD" id="cd23136">
    <property type="entry name" value="RING-HC_ULS1-like"/>
    <property type="match status" value="1"/>
</dbReference>
<evidence type="ECO:0000256" key="10">
    <source>
        <dbReference type="SAM" id="MobiDB-lite"/>
    </source>
</evidence>
<feature type="compositionally biased region" description="Basic and acidic residues" evidence="10">
    <location>
        <begin position="184"/>
        <end position="195"/>
    </location>
</feature>
<dbReference type="EMBL" id="LT598479">
    <property type="protein sequence ID" value="SCU83805.1"/>
    <property type="molecule type" value="Genomic_DNA"/>
</dbReference>
<evidence type="ECO:0000256" key="5">
    <source>
        <dbReference type="ARBA" id="ARBA00022801"/>
    </source>
</evidence>
<dbReference type="GO" id="GO:0000724">
    <property type="term" value="P:double-strand break repair via homologous recombination"/>
    <property type="evidence" value="ECO:0007669"/>
    <property type="project" value="TreeGrafter"/>
</dbReference>
<evidence type="ECO:0000259" key="13">
    <source>
        <dbReference type="PROSITE" id="PS51194"/>
    </source>
</evidence>
<evidence type="ECO:0000256" key="8">
    <source>
        <dbReference type="ARBA" id="ARBA00022840"/>
    </source>
</evidence>
<dbReference type="InterPro" id="IPR050628">
    <property type="entry name" value="SNF2_RAD54_helicase_TF"/>
</dbReference>
<feature type="compositionally biased region" description="Basic and acidic residues" evidence="10">
    <location>
        <begin position="22"/>
        <end position="34"/>
    </location>
</feature>
<dbReference type="PANTHER" id="PTHR45626:SF16">
    <property type="entry name" value="ATP-DEPENDENT HELICASE ULS1"/>
    <property type="match status" value="1"/>
</dbReference>
<evidence type="ECO:0000256" key="1">
    <source>
        <dbReference type="ARBA" id="ARBA00007025"/>
    </source>
</evidence>
<dbReference type="PANTHER" id="PTHR45626">
    <property type="entry name" value="TRANSCRIPTION TERMINATION FACTOR 2-RELATED"/>
    <property type="match status" value="1"/>
</dbReference>
<dbReference type="Pfam" id="PF00176">
    <property type="entry name" value="SNF2-rel_dom"/>
    <property type="match status" value="1"/>
</dbReference>
<dbReference type="SUPFAM" id="SSF52540">
    <property type="entry name" value="P-loop containing nucleoside triphosphate hydrolases"/>
    <property type="match status" value="2"/>
</dbReference>
<evidence type="ECO:0000256" key="6">
    <source>
        <dbReference type="ARBA" id="ARBA00022806"/>
    </source>
</evidence>
<dbReference type="CDD" id="cd18008">
    <property type="entry name" value="DEXDc_SHPRH-like"/>
    <property type="match status" value="1"/>
</dbReference>
<dbReference type="CDD" id="cd18793">
    <property type="entry name" value="SF2_C_SNF"/>
    <property type="match status" value="1"/>
</dbReference>
<dbReference type="GO" id="GO:0004386">
    <property type="term" value="F:helicase activity"/>
    <property type="evidence" value="ECO:0007669"/>
    <property type="project" value="UniProtKB-KW"/>
</dbReference>
<comment type="similarity">
    <text evidence="1">Belongs to the SNF2/RAD54 helicase family.</text>
</comment>
<keyword evidence="6" id="KW-0347">Helicase</keyword>
<dbReference type="Gene3D" id="3.40.50.300">
    <property type="entry name" value="P-loop containing nucleotide triphosphate hydrolases"/>
    <property type="match status" value="1"/>
</dbReference>
<dbReference type="InterPro" id="IPR049730">
    <property type="entry name" value="SNF2/RAD54-like_C"/>
</dbReference>
<dbReference type="InterPro" id="IPR013083">
    <property type="entry name" value="Znf_RING/FYVE/PHD"/>
</dbReference>
<feature type="region of interest" description="Disordered" evidence="10">
    <location>
        <begin position="138"/>
        <end position="234"/>
    </location>
</feature>
<reference evidence="15" key="1">
    <citation type="submission" date="2016-03" db="EMBL/GenBank/DDBJ databases">
        <authorList>
            <person name="Devillers Hugo."/>
        </authorList>
    </citation>
    <scope>NUCLEOTIDE SEQUENCE [LARGE SCALE GENOMIC DNA]</scope>
</reference>
<dbReference type="SMART" id="SM00184">
    <property type="entry name" value="RING"/>
    <property type="match status" value="1"/>
</dbReference>
<dbReference type="GO" id="GO:0005634">
    <property type="term" value="C:nucleus"/>
    <property type="evidence" value="ECO:0007669"/>
    <property type="project" value="TreeGrafter"/>
</dbReference>
<evidence type="ECO:0000259" key="12">
    <source>
        <dbReference type="PROSITE" id="PS51192"/>
    </source>
</evidence>
<feature type="compositionally biased region" description="Polar residues" evidence="10">
    <location>
        <begin position="58"/>
        <end position="71"/>
    </location>
</feature>
<dbReference type="PROSITE" id="PS51192">
    <property type="entry name" value="HELICASE_ATP_BIND_1"/>
    <property type="match status" value="1"/>
</dbReference>
<gene>
    <name evidence="14" type="ORF">LAME_0C06744G</name>
</gene>
<dbReference type="GO" id="GO:0005737">
    <property type="term" value="C:cytoplasm"/>
    <property type="evidence" value="ECO:0007669"/>
    <property type="project" value="TreeGrafter"/>
</dbReference>
<keyword evidence="4 9" id="KW-0863">Zinc-finger</keyword>
<feature type="compositionally biased region" description="Basic and acidic residues" evidence="10">
    <location>
        <begin position="72"/>
        <end position="84"/>
    </location>
</feature>
<dbReference type="GO" id="GO:0008270">
    <property type="term" value="F:zinc ion binding"/>
    <property type="evidence" value="ECO:0007669"/>
    <property type="project" value="UniProtKB-KW"/>
</dbReference>
<dbReference type="InterPro" id="IPR027417">
    <property type="entry name" value="P-loop_NTPase"/>
</dbReference>
<keyword evidence="15" id="KW-1185">Reference proteome</keyword>
<dbReference type="SMART" id="SM00487">
    <property type="entry name" value="DEXDc"/>
    <property type="match status" value="1"/>
</dbReference>
<dbReference type="GO" id="GO:0008094">
    <property type="term" value="F:ATP-dependent activity, acting on DNA"/>
    <property type="evidence" value="ECO:0007669"/>
    <property type="project" value="TreeGrafter"/>
</dbReference>
<sequence length="1340" mass="151902">MSSIPAIDLTQEDSDDAGGFSEFRDNHFKDDHTTARSLPNSTVRLPRLNSAMHGFNSVARSDSTPQLLQNNSRKEETPAKDTRRVEQLQVGFSPSQQLRPLFQPAGDMNLSIDGIYSPGAPDLNNSSDDSLFKRRRLEAVDSQGKPQPTKQEVSDAEQVGYVSPLSLTSRESSPKSKVRLADQNNERQGDPRKLQGNDITSPVTGMLNEDVPSRVTKDIPTPENNSKNALGSDPGLTPISATLSTAPNSNESPIIVLSDEEDDLNPVLRGRANGVDGEVKGPSTSNSLASANASVERLRAIHDKNLKLKVQKDQEFARLKNTCRDTRIILQRKLQKRERHIQEIKSKLSPVIPSENSLEPHSDMSLDAELLYMEERRQQTLAKLHQLDTKEVLAFEEHTKFFAGHGSKLRQSQMDLQNALSSRLHATLVDKRAKLMEEKMNVDRLYKTRVIDLDTMVRKKTAIDKALNELQSTQLAPKSPDDSQSSDVYFRSIDVATDLIRKNSVRSSENKTLMERYLKVVAQFKRACDKGDRFSPQTRYLVEKAITELFRHGVKMPAVSAYLKRLNFIVLPEDFDKAYSSKAVPAENDDFQSVDGTLGADNDILELVKSQDEQRQTNSFQLSSIYNSQDNDSLQKLLEGLKTTEAEIEGEELTPPELTVNLMKHQRQGLYWLLQVERSSKKGGLLADDMGLGKTVQAIALMVANRSADEKCKTNLIVAPVAVLRVWQAEVRTKVNKTTGLKVLIFGSSNGAKVENYRSLLRYDVVLVSYQTLASELKKHWPAKLTPDSEEPTVVDVPDVKAINSMKERNEYWSPFFCDQSQFYRVILDEAQNIKNKKTQSSKACCALNSTYRWALSGTPVQNNIMELYSLIRFLRISPYNREQRFRLDIGNPLGRASNDYDSFDRKQATKKVQVLLRAVMLRRTKDSQIDGKPILELPPKFINDEEETLQGQELAFYTDLEQKNQKKAEKLMNNRSKGNYSNILTLLLRLRQACCHSELVVLGEHKSETSKVANGKNFENDWLRLFELARRMPGVGKDTVVEGLEKMTCPYCMEQMELDSTVVITPCGHMLCDGCAEQYFEDVRSQGNSRKIVNSGYAVPCLVCNRIIDDNEVVTYKLYDQAVNQNLTVQGLRAEYETEMRAQKDRLKNGYQINYDTLQPSPKILQCLEIFRKVLESAQQEKIIVFSQFTTFFDLLQHFIRKELGVHYLRYDGSMNAQARANTIDEFYKNPNRRILLISMKAGNSGLTLTCANHVILVDPFWNPFVEEQAMDRCYRISQTREVQVHKLLVKNSVEDRILELQKKKKELVESAMSPDKIQEVNSLGRRELGFLFGLNTLN</sequence>
<dbReference type="Pfam" id="PF00271">
    <property type="entry name" value="Helicase_C"/>
    <property type="match status" value="1"/>
</dbReference>
<evidence type="ECO:0000313" key="15">
    <source>
        <dbReference type="Proteomes" id="UP000191144"/>
    </source>
</evidence>
<feature type="region of interest" description="Disordered" evidence="10">
    <location>
        <begin position="1"/>
        <end position="84"/>
    </location>
</feature>
<keyword evidence="7" id="KW-0862">Zinc</keyword>
<dbReference type="InterPro" id="IPR001650">
    <property type="entry name" value="Helicase_C-like"/>
</dbReference>
<dbReference type="GO" id="GO:0016787">
    <property type="term" value="F:hydrolase activity"/>
    <property type="evidence" value="ECO:0007669"/>
    <property type="project" value="UniProtKB-KW"/>
</dbReference>
<evidence type="ECO:0000256" key="2">
    <source>
        <dbReference type="ARBA" id="ARBA00022723"/>
    </source>
</evidence>
<organism evidence="14 15">
    <name type="scientific">Lachancea meyersii CBS 8951</name>
    <dbReference type="NCBI Taxonomy" id="1266667"/>
    <lineage>
        <taxon>Eukaryota</taxon>
        <taxon>Fungi</taxon>
        <taxon>Dikarya</taxon>
        <taxon>Ascomycota</taxon>
        <taxon>Saccharomycotina</taxon>
        <taxon>Saccharomycetes</taxon>
        <taxon>Saccharomycetales</taxon>
        <taxon>Saccharomycetaceae</taxon>
        <taxon>Lachancea</taxon>
    </lineage>
</organism>
<evidence type="ECO:0000256" key="3">
    <source>
        <dbReference type="ARBA" id="ARBA00022741"/>
    </source>
</evidence>
<evidence type="ECO:0000313" key="14">
    <source>
        <dbReference type="EMBL" id="SCU83805.1"/>
    </source>
</evidence>
<name>A0A1G4J293_9SACH</name>
<evidence type="ECO:0000256" key="9">
    <source>
        <dbReference type="PROSITE-ProRule" id="PRU00175"/>
    </source>
</evidence>
<dbReference type="Gene3D" id="3.40.50.10810">
    <property type="entry name" value="Tandem AAA-ATPase domain"/>
    <property type="match status" value="1"/>
</dbReference>
<dbReference type="SMART" id="SM00490">
    <property type="entry name" value="HELICc"/>
    <property type="match status" value="1"/>
</dbReference>
<dbReference type="PROSITE" id="PS00518">
    <property type="entry name" value="ZF_RING_1"/>
    <property type="match status" value="1"/>
</dbReference>
<protein>
    <submittedName>
        <fullName evidence="14">LAME_0C06744g1_1</fullName>
    </submittedName>
</protein>
<accession>A0A1G4J293</accession>
<feature type="domain" description="RING-type" evidence="11">
    <location>
        <begin position="1050"/>
        <end position="1106"/>
    </location>
</feature>
<dbReference type="InterPro" id="IPR000330">
    <property type="entry name" value="SNF2_N"/>
</dbReference>
<proteinExistence type="inferred from homology"/>
<dbReference type="PROSITE" id="PS51194">
    <property type="entry name" value="HELICASE_CTER"/>
    <property type="match status" value="1"/>
</dbReference>
<dbReference type="InterPro" id="IPR027370">
    <property type="entry name" value="Znf-RING_euk"/>
</dbReference>
<dbReference type="InterPro" id="IPR001841">
    <property type="entry name" value="Znf_RING"/>
</dbReference>
<evidence type="ECO:0000256" key="4">
    <source>
        <dbReference type="ARBA" id="ARBA00022771"/>
    </source>
</evidence>
<dbReference type="OrthoDB" id="423559at2759"/>
<feature type="domain" description="Helicase C-terminal" evidence="13">
    <location>
        <begin position="1167"/>
        <end position="1326"/>
    </location>
</feature>